<keyword evidence="5" id="KW-1185">Reference proteome</keyword>
<comment type="similarity">
    <text evidence="1">Belongs to the fatty acid desaturase type 1 family.</text>
</comment>
<accession>A0ABD1YZ58</accession>
<feature type="transmembrane region" description="Helical" evidence="2">
    <location>
        <begin position="291"/>
        <end position="309"/>
    </location>
</feature>
<dbReference type="PANTHER" id="PTHR19353:SF15">
    <property type="entry name" value="CYTOCHROME B5 HEME-BINDING DOMAIN-CONTAINING PROTEIN"/>
    <property type="match status" value="1"/>
</dbReference>
<proteinExistence type="inferred from homology"/>
<dbReference type="InterPro" id="IPR012171">
    <property type="entry name" value="Fatty_acid_desaturase"/>
</dbReference>
<gene>
    <name evidence="4" type="ORF">R1flu_007249</name>
</gene>
<organism evidence="4 5">
    <name type="scientific">Riccia fluitans</name>
    <dbReference type="NCBI Taxonomy" id="41844"/>
    <lineage>
        <taxon>Eukaryota</taxon>
        <taxon>Viridiplantae</taxon>
        <taxon>Streptophyta</taxon>
        <taxon>Embryophyta</taxon>
        <taxon>Marchantiophyta</taxon>
        <taxon>Marchantiopsida</taxon>
        <taxon>Marchantiidae</taxon>
        <taxon>Marchantiales</taxon>
        <taxon>Ricciaceae</taxon>
        <taxon>Riccia</taxon>
    </lineage>
</organism>
<dbReference type="Proteomes" id="UP001605036">
    <property type="component" value="Unassembled WGS sequence"/>
</dbReference>
<evidence type="ECO:0000313" key="4">
    <source>
        <dbReference type="EMBL" id="KAL2635770.1"/>
    </source>
</evidence>
<feature type="domain" description="Cytochrome b5 heme-binding" evidence="3">
    <location>
        <begin position="15"/>
        <end position="73"/>
    </location>
</feature>
<dbReference type="PANTHER" id="PTHR19353">
    <property type="entry name" value="FATTY ACID DESATURASE 2"/>
    <property type="match status" value="1"/>
</dbReference>
<evidence type="ECO:0000256" key="1">
    <source>
        <dbReference type="ARBA" id="ARBA00009295"/>
    </source>
</evidence>
<dbReference type="AlphaFoldDB" id="A0ABD1YZ58"/>
<dbReference type="SMART" id="SM01117">
    <property type="entry name" value="Cyt-b5"/>
    <property type="match status" value="1"/>
</dbReference>
<dbReference type="PIRSF" id="PIRSF015921">
    <property type="entry name" value="FA_sphinglp_des"/>
    <property type="match status" value="1"/>
</dbReference>
<dbReference type="Pfam" id="PF00487">
    <property type="entry name" value="FA_desaturase"/>
    <property type="match status" value="1"/>
</dbReference>
<dbReference type="InterPro" id="IPR036400">
    <property type="entry name" value="Cyt_B5-like_heme/steroid_sf"/>
</dbReference>
<evidence type="ECO:0000259" key="3">
    <source>
        <dbReference type="PROSITE" id="PS50255"/>
    </source>
</evidence>
<feature type="transmembrane region" description="Helical" evidence="2">
    <location>
        <begin position="248"/>
        <end position="270"/>
    </location>
</feature>
<dbReference type="EMBL" id="JBHFFA010000003">
    <property type="protein sequence ID" value="KAL2635770.1"/>
    <property type="molecule type" value="Genomic_DNA"/>
</dbReference>
<keyword evidence="2" id="KW-0472">Membrane</keyword>
<keyword evidence="2" id="KW-0812">Transmembrane</keyword>
<dbReference type="InterPro" id="IPR005804">
    <property type="entry name" value="FA_desaturase_dom"/>
</dbReference>
<dbReference type="CDD" id="cd03506">
    <property type="entry name" value="Delta6-FADS-like"/>
    <property type="match status" value="1"/>
</dbReference>
<keyword evidence="2" id="KW-1133">Transmembrane helix</keyword>
<feature type="transmembrane region" description="Helical" evidence="2">
    <location>
        <begin position="154"/>
        <end position="171"/>
    </location>
</feature>
<feature type="transmembrane region" description="Helical" evidence="2">
    <location>
        <begin position="315"/>
        <end position="335"/>
    </location>
</feature>
<feature type="transmembrane region" description="Helical" evidence="2">
    <location>
        <begin position="131"/>
        <end position="148"/>
    </location>
</feature>
<dbReference type="SUPFAM" id="SSF55856">
    <property type="entry name" value="Cytochrome b5-like heme/steroid binding domain"/>
    <property type="match status" value="1"/>
</dbReference>
<sequence length="443" mass="52111">MFMANPPRERLVTKIHDKWYDLTEFERLHPGGPVALGLAVGRDATVMFESHHPFTHRRVLDAILERYEMDEPSSRHLTTLEEQHGIPEHQFHWKSEFGDALKLQVKEYFEAEATRRSASLTAATKAPMERWFEIAILVAISGPCFISFLRGNWISLLTFPLSIWVLGVNTFHDAAHFALHKNWRINCVMPYVFPFFSSPFVWYHQHNIGHHGYPNVDHRDPDLLHYYWLKREHRSVEWRSTHKMQRSVIFLVFWWMMAAEFGLATMNDLWMIFYKVYNDSVPMKLISGRRLLCHVAGRVLTIGMIHFWPFLVFDSWTRCVVFATVPYLWFSMLFMMNTQINHLIPEAAHEASEDWYKHQVSTAQDFGVKSRFCFLMSGGLNFQILHHLFPTVNHWHLVRLQPIVARLCEKHGVQYKHVAGYAAAVKAHHAHTVRMSFKDEEKN</sequence>
<dbReference type="InterPro" id="IPR001199">
    <property type="entry name" value="Cyt_B5-like_heme/steroid-bd"/>
</dbReference>
<dbReference type="GO" id="GO:0016717">
    <property type="term" value="F:oxidoreductase activity, acting on paired donors, with oxidation of a pair of donors resulting in the reduction of molecular oxygen to two molecules of water"/>
    <property type="evidence" value="ECO:0007669"/>
    <property type="project" value="UniProtKB-ARBA"/>
</dbReference>
<dbReference type="Gene3D" id="3.10.120.10">
    <property type="entry name" value="Cytochrome b5-like heme/steroid binding domain"/>
    <property type="match status" value="1"/>
</dbReference>
<dbReference type="PROSITE" id="PS50255">
    <property type="entry name" value="CYTOCHROME_B5_2"/>
    <property type="match status" value="1"/>
</dbReference>
<reference evidence="4 5" key="1">
    <citation type="submission" date="2024-09" db="EMBL/GenBank/DDBJ databases">
        <title>Chromosome-scale assembly of Riccia fluitans.</title>
        <authorList>
            <person name="Paukszto L."/>
            <person name="Sawicki J."/>
            <person name="Karawczyk K."/>
            <person name="Piernik-Szablinska J."/>
            <person name="Szczecinska M."/>
            <person name="Mazdziarz M."/>
        </authorList>
    </citation>
    <scope>NUCLEOTIDE SEQUENCE [LARGE SCALE GENOMIC DNA]</scope>
    <source>
        <strain evidence="4">Rf_01</strain>
        <tissue evidence="4">Aerial parts of the thallus</tissue>
    </source>
</reference>
<evidence type="ECO:0000313" key="5">
    <source>
        <dbReference type="Proteomes" id="UP001605036"/>
    </source>
</evidence>
<comment type="caution">
    <text evidence="4">The sequence shown here is derived from an EMBL/GenBank/DDBJ whole genome shotgun (WGS) entry which is preliminary data.</text>
</comment>
<protein>
    <recommendedName>
        <fullName evidence="3">Cytochrome b5 heme-binding domain-containing protein</fullName>
    </recommendedName>
</protein>
<evidence type="ECO:0000256" key="2">
    <source>
        <dbReference type="SAM" id="Phobius"/>
    </source>
</evidence>
<dbReference type="Pfam" id="PF00173">
    <property type="entry name" value="Cyt-b5"/>
    <property type="match status" value="1"/>
</dbReference>
<name>A0ABD1YZ58_9MARC</name>